<dbReference type="EMBL" id="RCSW01000013">
    <property type="protein sequence ID" value="KAF7940686.1"/>
    <property type="molecule type" value="Genomic_DNA"/>
</dbReference>
<sequence>MISIYRIRVPCTSAAATKRGKEAKKRVGNRRLSVGNLPFLPTSDLLACAIPPHPYIRDASMKTVDRAD</sequence>
<gene>
    <name evidence="1" type="ORF">EAE97_006872</name>
</gene>
<protein>
    <submittedName>
        <fullName evidence="1">Uncharacterized protein</fullName>
    </submittedName>
</protein>
<accession>A0A9P5IJB1</accession>
<comment type="caution">
    <text evidence="1">The sequence shown here is derived from an EMBL/GenBank/DDBJ whole genome shotgun (WGS) entry which is preliminary data.</text>
</comment>
<name>A0A9P5IJB1_9HELO</name>
<keyword evidence="2" id="KW-1185">Reference proteome</keyword>
<evidence type="ECO:0000313" key="2">
    <source>
        <dbReference type="Proteomes" id="UP000710849"/>
    </source>
</evidence>
<evidence type="ECO:0000313" key="1">
    <source>
        <dbReference type="EMBL" id="KAF7940686.1"/>
    </source>
</evidence>
<organism evidence="1 2">
    <name type="scientific">Botrytis byssoidea</name>
    <dbReference type="NCBI Taxonomy" id="139641"/>
    <lineage>
        <taxon>Eukaryota</taxon>
        <taxon>Fungi</taxon>
        <taxon>Dikarya</taxon>
        <taxon>Ascomycota</taxon>
        <taxon>Pezizomycotina</taxon>
        <taxon>Leotiomycetes</taxon>
        <taxon>Helotiales</taxon>
        <taxon>Sclerotiniaceae</taxon>
        <taxon>Botrytis</taxon>
    </lineage>
</organism>
<dbReference type="GeneID" id="62150461"/>
<proteinExistence type="predicted"/>
<dbReference type="AlphaFoldDB" id="A0A9P5IJB1"/>
<dbReference type="Proteomes" id="UP000710849">
    <property type="component" value="Unassembled WGS sequence"/>
</dbReference>
<dbReference type="RefSeq" id="XP_038731575.1">
    <property type="nucleotide sequence ID" value="XM_038877385.1"/>
</dbReference>
<reference evidence="1 2" key="1">
    <citation type="journal article" date="2020" name="Genome Biol. Evol.">
        <title>Comparative genomics of Sclerotiniaceae.</title>
        <authorList>
            <person name="Valero Jimenez C.A."/>
            <person name="Steentjes M."/>
            <person name="Scholten O.E."/>
            <person name="Van Kan J.A.L."/>
        </authorList>
    </citation>
    <scope>NUCLEOTIDE SEQUENCE [LARGE SCALE GENOMIC DNA]</scope>
    <source>
        <strain evidence="1 2">MUCL 94</strain>
    </source>
</reference>